<keyword evidence="3" id="KW-1185">Reference proteome</keyword>
<feature type="region of interest" description="Disordered" evidence="1">
    <location>
        <begin position="406"/>
        <end position="426"/>
    </location>
</feature>
<accession>B8C4C2</accession>
<gene>
    <name evidence="2" type="ORF">THAPSDRAFT_6445</name>
</gene>
<reference evidence="2 3" key="1">
    <citation type="journal article" date="2004" name="Science">
        <title>The genome of the diatom Thalassiosira pseudonana: ecology, evolution, and metabolism.</title>
        <authorList>
            <person name="Armbrust E.V."/>
            <person name="Berges J.A."/>
            <person name="Bowler C."/>
            <person name="Green B.R."/>
            <person name="Martinez D."/>
            <person name="Putnam N.H."/>
            <person name="Zhou S."/>
            <person name="Allen A.E."/>
            <person name="Apt K.E."/>
            <person name="Bechner M."/>
            <person name="Brzezinski M.A."/>
            <person name="Chaal B.K."/>
            <person name="Chiovitti A."/>
            <person name="Davis A.K."/>
            <person name="Demarest M.S."/>
            <person name="Detter J.C."/>
            <person name="Glavina T."/>
            <person name="Goodstein D."/>
            <person name="Hadi M.Z."/>
            <person name="Hellsten U."/>
            <person name="Hildebrand M."/>
            <person name="Jenkins B.D."/>
            <person name="Jurka J."/>
            <person name="Kapitonov V.V."/>
            <person name="Kroger N."/>
            <person name="Lau W.W."/>
            <person name="Lane T.W."/>
            <person name="Larimer F.W."/>
            <person name="Lippmeier J.C."/>
            <person name="Lucas S."/>
            <person name="Medina M."/>
            <person name="Montsant A."/>
            <person name="Obornik M."/>
            <person name="Parker M.S."/>
            <person name="Palenik B."/>
            <person name="Pazour G.J."/>
            <person name="Richardson P.M."/>
            <person name="Rynearson T.A."/>
            <person name="Saito M.A."/>
            <person name="Schwartz D.C."/>
            <person name="Thamatrakoln K."/>
            <person name="Valentin K."/>
            <person name="Vardi A."/>
            <person name="Wilkerson F.P."/>
            <person name="Rokhsar D.S."/>
        </authorList>
    </citation>
    <scope>NUCLEOTIDE SEQUENCE [LARGE SCALE GENOMIC DNA]</scope>
    <source>
        <strain evidence="2 3">CCMP1335</strain>
    </source>
</reference>
<dbReference type="HOGENOM" id="CLU_704890_0_0_1"/>
<dbReference type="KEGG" id="tps:THAPSDRAFT_6445"/>
<evidence type="ECO:0000313" key="2">
    <source>
        <dbReference type="EMBL" id="EED91697.1"/>
    </source>
</evidence>
<reference evidence="2 3" key="2">
    <citation type="journal article" date="2008" name="Nature">
        <title>The Phaeodactylum genome reveals the evolutionary history of diatom genomes.</title>
        <authorList>
            <person name="Bowler C."/>
            <person name="Allen A.E."/>
            <person name="Badger J.H."/>
            <person name="Grimwood J."/>
            <person name="Jabbari K."/>
            <person name="Kuo A."/>
            <person name="Maheswari U."/>
            <person name="Martens C."/>
            <person name="Maumus F."/>
            <person name="Otillar R.P."/>
            <person name="Rayko E."/>
            <person name="Salamov A."/>
            <person name="Vandepoele K."/>
            <person name="Beszteri B."/>
            <person name="Gruber A."/>
            <person name="Heijde M."/>
            <person name="Katinka M."/>
            <person name="Mock T."/>
            <person name="Valentin K."/>
            <person name="Verret F."/>
            <person name="Berges J.A."/>
            <person name="Brownlee C."/>
            <person name="Cadoret J.P."/>
            <person name="Chiovitti A."/>
            <person name="Choi C.J."/>
            <person name="Coesel S."/>
            <person name="De Martino A."/>
            <person name="Detter J.C."/>
            <person name="Durkin C."/>
            <person name="Falciatore A."/>
            <person name="Fournet J."/>
            <person name="Haruta M."/>
            <person name="Huysman M.J."/>
            <person name="Jenkins B.D."/>
            <person name="Jiroutova K."/>
            <person name="Jorgensen R.E."/>
            <person name="Joubert Y."/>
            <person name="Kaplan A."/>
            <person name="Kroger N."/>
            <person name="Kroth P.G."/>
            <person name="La Roche J."/>
            <person name="Lindquist E."/>
            <person name="Lommer M."/>
            <person name="Martin-Jezequel V."/>
            <person name="Lopez P.J."/>
            <person name="Lucas S."/>
            <person name="Mangogna M."/>
            <person name="McGinnis K."/>
            <person name="Medlin L.K."/>
            <person name="Montsant A."/>
            <person name="Oudot-Le Secq M.P."/>
            <person name="Napoli C."/>
            <person name="Obornik M."/>
            <person name="Parker M.S."/>
            <person name="Petit J.L."/>
            <person name="Porcel B.M."/>
            <person name="Poulsen N."/>
            <person name="Robison M."/>
            <person name="Rychlewski L."/>
            <person name="Rynearson T.A."/>
            <person name="Schmutz J."/>
            <person name="Shapiro H."/>
            <person name="Siaut M."/>
            <person name="Stanley M."/>
            <person name="Sussman M.R."/>
            <person name="Taylor A.R."/>
            <person name="Vardi A."/>
            <person name="von Dassow P."/>
            <person name="Vyverman W."/>
            <person name="Willis A."/>
            <person name="Wyrwicz L.S."/>
            <person name="Rokhsar D.S."/>
            <person name="Weissenbach J."/>
            <person name="Armbrust E.V."/>
            <person name="Green B.R."/>
            <person name="Van de Peer Y."/>
            <person name="Grigoriev I.V."/>
        </authorList>
    </citation>
    <scope>NUCLEOTIDE SEQUENCE [LARGE SCALE GENOMIC DNA]</scope>
    <source>
        <strain evidence="2 3">CCMP1335</strain>
    </source>
</reference>
<feature type="compositionally biased region" description="Polar residues" evidence="1">
    <location>
        <begin position="408"/>
        <end position="418"/>
    </location>
</feature>
<evidence type="ECO:0000313" key="3">
    <source>
        <dbReference type="Proteomes" id="UP000001449"/>
    </source>
</evidence>
<dbReference type="Proteomes" id="UP000001449">
    <property type="component" value="Chromosome 6"/>
</dbReference>
<feature type="compositionally biased region" description="Polar residues" evidence="1">
    <location>
        <begin position="138"/>
        <end position="155"/>
    </location>
</feature>
<dbReference type="PaxDb" id="35128-Thaps6445"/>
<dbReference type="OMA" id="ETNDYYR"/>
<dbReference type="AlphaFoldDB" id="B8C4C2"/>
<dbReference type="InterPro" id="IPR009053">
    <property type="entry name" value="Prefoldin"/>
</dbReference>
<organism evidence="2 3">
    <name type="scientific">Thalassiosira pseudonana</name>
    <name type="common">Marine diatom</name>
    <name type="synonym">Cyclotella nana</name>
    <dbReference type="NCBI Taxonomy" id="35128"/>
    <lineage>
        <taxon>Eukaryota</taxon>
        <taxon>Sar</taxon>
        <taxon>Stramenopiles</taxon>
        <taxon>Ochrophyta</taxon>
        <taxon>Bacillariophyta</taxon>
        <taxon>Coscinodiscophyceae</taxon>
        <taxon>Thalassiosirophycidae</taxon>
        <taxon>Thalassiosirales</taxon>
        <taxon>Thalassiosiraceae</taxon>
        <taxon>Thalassiosira</taxon>
    </lineage>
</organism>
<dbReference type="GeneID" id="7444559"/>
<dbReference type="Gene3D" id="1.10.287.370">
    <property type="match status" value="1"/>
</dbReference>
<feature type="region of interest" description="Disordered" evidence="1">
    <location>
        <begin position="136"/>
        <end position="155"/>
    </location>
</feature>
<proteinExistence type="predicted"/>
<evidence type="ECO:0000256" key="1">
    <source>
        <dbReference type="SAM" id="MobiDB-lite"/>
    </source>
</evidence>
<protein>
    <submittedName>
        <fullName evidence="2">Uncharacterized protein</fullName>
    </submittedName>
</protein>
<dbReference type="eggNOG" id="ENOG502SS91">
    <property type="taxonomic scope" value="Eukaryota"/>
</dbReference>
<dbReference type="InParanoid" id="B8C4C2"/>
<sequence length="437" mass="48252">MSNLNQPLISSLDDIPSSQIRQYPLSPSELKEIRSLIGRAKEDGVTSTTSSSSSNEPLAGRRVMIPVTSRAFFEGVLQPFTTSDGDAATNINAMKERVVVNVGDVKLVELTRLEASEYFEKQQMDKVIEAVEEHKASKQSSLKKPQIPTSKPNNSAVAVNTDFVEDHMFPFMEIREECDSDGNILRSEIINVSNQMKRLDDTLKQASGKSEGDGKQLGDILAQTLKDGESDIVSNVNDAMDEEYSRTEASAEATAQPTMTVSDAEYASLCSRLEELERLEEEDAKSKISNTKNSKRLQSKGWSKGFLNPKKKNPKEKTVAMPMQAATRLESNTSTINDNSTKKEVSFSALNEVKEIPLIGQSKVPPRASPIVLDPTKLEVPTTEMDPFPLVSTVPFEENVFRGVVQERGSSAPTQDSSPVEKKKLSRFAMQRLQREG</sequence>
<feature type="region of interest" description="Disordered" evidence="1">
    <location>
        <begin position="283"/>
        <end position="319"/>
    </location>
</feature>
<dbReference type="RefSeq" id="XP_002291590.1">
    <property type="nucleotide sequence ID" value="XM_002291554.1"/>
</dbReference>
<name>B8C4C2_THAPS</name>
<dbReference type="EMBL" id="CM000643">
    <property type="protein sequence ID" value="EED91697.1"/>
    <property type="molecule type" value="Genomic_DNA"/>
</dbReference>
<feature type="region of interest" description="Disordered" evidence="1">
    <location>
        <begin position="41"/>
        <end position="61"/>
    </location>
</feature>